<dbReference type="GO" id="GO:0050482">
    <property type="term" value="P:arachidonate secretion"/>
    <property type="evidence" value="ECO:0007669"/>
    <property type="project" value="InterPro"/>
</dbReference>
<dbReference type="InterPro" id="IPR036444">
    <property type="entry name" value="PLipase_A2_dom_sf"/>
</dbReference>
<organism evidence="1 2">
    <name type="scientific">Cordyceps fumosorosea (strain ARSEF 2679)</name>
    <name type="common">Isaria fumosorosea</name>
    <dbReference type="NCBI Taxonomy" id="1081104"/>
    <lineage>
        <taxon>Eukaryota</taxon>
        <taxon>Fungi</taxon>
        <taxon>Dikarya</taxon>
        <taxon>Ascomycota</taxon>
        <taxon>Pezizomycotina</taxon>
        <taxon>Sordariomycetes</taxon>
        <taxon>Hypocreomycetidae</taxon>
        <taxon>Hypocreales</taxon>
        <taxon>Cordycipitaceae</taxon>
        <taxon>Cordyceps</taxon>
    </lineage>
</organism>
<dbReference type="Pfam" id="PF09056">
    <property type="entry name" value="Phospholip_A2_3"/>
    <property type="match status" value="1"/>
</dbReference>
<proteinExistence type="predicted"/>
<dbReference type="GO" id="GO:0004623">
    <property type="term" value="F:phospholipase A2 activity"/>
    <property type="evidence" value="ECO:0007669"/>
    <property type="project" value="InterPro"/>
</dbReference>
<dbReference type="Proteomes" id="UP000076744">
    <property type="component" value="Unassembled WGS sequence"/>
</dbReference>
<reference evidence="1 2" key="1">
    <citation type="journal article" date="2016" name="Genome Biol. Evol.">
        <title>Divergent and convergent evolution of fungal pathogenicity.</title>
        <authorList>
            <person name="Shang Y."/>
            <person name="Xiao G."/>
            <person name="Zheng P."/>
            <person name="Cen K."/>
            <person name="Zhan S."/>
            <person name="Wang C."/>
        </authorList>
    </citation>
    <scope>NUCLEOTIDE SEQUENCE [LARGE SCALE GENOMIC DNA]</scope>
    <source>
        <strain evidence="1 2">ARSEF 2679</strain>
    </source>
</reference>
<accession>A0A168BR34</accession>
<dbReference type="GeneID" id="30018707"/>
<dbReference type="PANTHER" id="PTHR40787:SF3">
    <property type="entry name" value="PROTEIN TRANSPORT PROTEIN SEC39"/>
    <property type="match status" value="1"/>
</dbReference>
<sequence>MKLACLVSLPAALAAPISLSPHETSTQITDRYLFFTTLPSFLEFRAQSNPQTLDWSSDGCTSSPDNPFGFPFEPACQRHDFGYRNYKAQYRFDRDGRYRVDLNFEKDMVYQCDSDNTVSAKKSCRALAQVYYYAVRAFGGFTKRDETAAEDLDATVLADKEASMAMYLTAVEEYEKTVKQDQADGILPVL</sequence>
<protein>
    <submittedName>
        <fullName evidence="1">Phospholipase A2</fullName>
    </submittedName>
</protein>
<dbReference type="RefSeq" id="XP_018706728.1">
    <property type="nucleotide sequence ID" value="XM_018846021.1"/>
</dbReference>
<dbReference type="GO" id="GO:0006644">
    <property type="term" value="P:phospholipid metabolic process"/>
    <property type="evidence" value="ECO:0007669"/>
    <property type="project" value="InterPro"/>
</dbReference>
<dbReference type="SUPFAM" id="SSF48619">
    <property type="entry name" value="Phospholipase A2, PLA2"/>
    <property type="match status" value="1"/>
</dbReference>
<dbReference type="Gene3D" id="1.20.90.10">
    <property type="entry name" value="Phospholipase A2 domain"/>
    <property type="match status" value="1"/>
</dbReference>
<name>A0A168BR34_CORFA</name>
<dbReference type="PANTHER" id="PTHR40787">
    <property type="entry name" value="SECRETED PROTEIN"/>
    <property type="match status" value="1"/>
</dbReference>
<dbReference type="AlphaFoldDB" id="A0A168BR34"/>
<comment type="caution">
    <text evidence="1">The sequence shown here is derived from an EMBL/GenBank/DDBJ whole genome shotgun (WGS) entry which is preliminary data.</text>
</comment>
<keyword evidence="2" id="KW-1185">Reference proteome</keyword>
<evidence type="ECO:0000313" key="1">
    <source>
        <dbReference type="EMBL" id="OAA70441.1"/>
    </source>
</evidence>
<dbReference type="EMBL" id="AZHB01000004">
    <property type="protein sequence ID" value="OAA70441.1"/>
    <property type="molecule type" value="Genomic_DNA"/>
</dbReference>
<gene>
    <name evidence="1" type="ORF">ISF_02415</name>
</gene>
<dbReference type="OrthoDB" id="5120271at2759"/>
<dbReference type="InterPro" id="IPR015141">
    <property type="entry name" value="PLipase_A2_prok/fun"/>
</dbReference>
<evidence type="ECO:0000313" key="2">
    <source>
        <dbReference type="Proteomes" id="UP000076744"/>
    </source>
</evidence>